<name>W0DEQ9_9AQUI</name>
<dbReference type="KEGG" id="trd:THERU_04485"/>
<dbReference type="EMBL" id="CP007028">
    <property type="protein sequence ID" value="AHE96831.1"/>
    <property type="molecule type" value="Genomic_DNA"/>
</dbReference>
<evidence type="ECO:0000313" key="1">
    <source>
        <dbReference type="EMBL" id="AHE96831.1"/>
    </source>
</evidence>
<dbReference type="Proteomes" id="UP000018914">
    <property type="component" value="Chromosome"/>
</dbReference>
<protein>
    <submittedName>
        <fullName evidence="1">Uncharacterized protein</fullName>
    </submittedName>
</protein>
<gene>
    <name evidence="1" type="ORF">THERU_04485</name>
</gene>
<dbReference type="AlphaFoldDB" id="W0DEQ9"/>
<keyword evidence="2" id="KW-1185">Reference proteome</keyword>
<evidence type="ECO:0000313" key="2">
    <source>
        <dbReference type="Proteomes" id="UP000018914"/>
    </source>
</evidence>
<accession>W0DEQ9</accession>
<organism evidence="2">
    <name type="scientific">Thermocrinis ruber</name>
    <dbReference type="NCBI Taxonomy" id="75906"/>
    <lineage>
        <taxon>Bacteria</taxon>
        <taxon>Pseudomonadati</taxon>
        <taxon>Aquificota</taxon>
        <taxon>Aquificia</taxon>
        <taxon>Aquificales</taxon>
        <taxon>Aquificaceae</taxon>
        <taxon>Thermocrinis</taxon>
    </lineage>
</organism>
<proteinExistence type="predicted"/>
<dbReference type="HOGENOM" id="CLU_2669906_0_0_0"/>
<sequence>MYRVELKERDSILYKDNVFLSLVKKEGPFGVSTFLKGSITPGLRLVEIRYGYMEVLDIDRAKSSWNLRKSHILWS</sequence>
<reference evidence="1 2" key="1">
    <citation type="submission" date="2013-12" db="EMBL/GenBank/DDBJ databases">
        <authorList>
            <consortium name="DOE Joint Genome Institute"/>
            <person name="Eisen J."/>
            <person name="Huntemann M."/>
            <person name="Han J."/>
            <person name="Chen A."/>
            <person name="Kyrpides N."/>
            <person name="Mavromatis K."/>
            <person name="Markowitz V."/>
            <person name="Palaniappan K."/>
            <person name="Ivanova N."/>
            <person name="Schaumberg A."/>
            <person name="Pati A."/>
            <person name="Liolios K."/>
            <person name="Nordberg H.P."/>
            <person name="Cantor M.N."/>
            <person name="Hua S.X."/>
            <person name="Woyke T."/>
        </authorList>
    </citation>
    <scope>NUCLEOTIDE SEQUENCE [LARGE SCALE GENOMIC DNA]</scope>
    <source>
        <strain evidence="1 2">DSM 23557</strain>
    </source>
</reference>
<dbReference type="STRING" id="75906.THERU_04485"/>
<dbReference type="eggNOG" id="COG3158">
    <property type="taxonomic scope" value="Bacteria"/>
</dbReference>